<feature type="compositionally biased region" description="Basic and acidic residues" evidence="1">
    <location>
        <begin position="24"/>
        <end position="34"/>
    </location>
</feature>
<evidence type="ECO:0000313" key="2">
    <source>
        <dbReference type="EMBL" id="KAK7307952.1"/>
    </source>
</evidence>
<gene>
    <name evidence="2" type="ORF">VNO77_41460</name>
</gene>
<dbReference type="EMBL" id="JAYMYQ010000010">
    <property type="protein sequence ID" value="KAK7307952.1"/>
    <property type="molecule type" value="Genomic_DNA"/>
</dbReference>
<comment type="caution">
    <text evidence="2">The sequence shown here is derived from an EMBL/GenBank/DDBJ whole genome shotgun (WGS) entry which is preliminary data.</text>
</comment>
<dbReference type="AlphaFoldDB" id="A0AAN9PS32"/>
<protein>
    <submittedName>
        <fullName evidence="2">Uncharacterized protein</fullName>
    </submittedName>
</protein>
<feature type="region of interest" description="Disordered" evidence="1">
    <location>
        <begin position="20"/>
        <end position="41"/>
    </location>
</feature>
<keyword evidence="3" id="KW-1185">Reference proteome</keyword>
<evidence type="ECO:0000313" key="3">
    <source>
        <dbReference type="Proteomes" id="UP001367508"/>
    </source>
</evidence>
<organism evidence="2 3">
    <name type="scientific">Canavalia gladiata</name>
    <name type="common">Sword bean</name>
    <name type="synonym">Dolichos gladiatus</name>
    <dbReference type="NCBI Taxonomy" id="3824"/>
    <lineage>
        <taxon>Eukaryota</taxon>
        <taxon>Viridiplantae</taxon>
        <taxon>Streptophyta</taxon>
        <taxon>Embryophyta</taxon>
        <taxon>Tracheophyta</taxon>
        <taxon>Spermatophyta</taxon>
        <taxon>Magnoliopsida</taxon>
        <taxon>eudicotyledons</taxon>
        <taxon>Gunneridae</taxon>
        <taxon>Pentapetalae</taxon>
        <taxon>rosids</taxon>
        <taxon>fabids</taxon>
        <taxon>Fabales</taxon>
        <taxon>Fabaceae</taxon>
        <taxon>Papilionoideae</taxon>
        <taxon>50 kb inversion clade</taxon>
        <taxon>NPAAA clade</taxon>
        <taxon>indigoferoid/millettioid clade</taxon>
        <taxon>Phaseoleae</taxon>
        <taxon>Canavalia</taxon>
    </lineage>
</organism>
<accession>A0AAN9PS32</accession>
<sequence>MHYRRIDSYKRVLEVRGKRRKLREKGENGHETRWEPTVIDTNHSGQGEEQWLILILGDEASKIRKGISGNRNLGLTDKVGGRV</sequence>
<reference evidence="2 3" key="1">
    <citation type="submission" date="2024-01" db="EMBL/GenBank/DDBJ databases">
        <title>The genomes of 5 underutilized Papilionoideae crops provide insights into root nodulation and disease resistanc.</title>
        <authorList>
            <person name="Jiang F."/>
        </authorList>
    </citation>
    <scope>NUCLEOTIDE SEQUENCE [LARGE SCALE GENOMIC DNA]</scope>
    <source>
        <strain evidence="2">LVBAO_FW01</strain>
        <tissue evidence="2">Leaves</tissue>
    </source>
</reference>
<name>A0AAN9PS32_CANGL</name>
<evidence type="ECO:0000256" key="1">
    <source>
        <dbReference type="SAM" id="MobiDB-lite"/>
    </source>
</evidence>
<proteinExistence type="predicted"/>
<dbReference type="Proteomes" id="UP001367508">
    <property type="component" value="Unassembled WGS sequence"/>
</dbReference>